<comment type="caution">
    <text evidence="8">The sequence shown here is derived from an EMBL/GenBank/DDBJ whole genome shotgun (WGS) entry which is preliminary data.</text>
</comment>
<dbReference type="EMBL" id="BONW01000039">
    <property type="protein sequence ID" value="GIG91583.1"/>
    <property type="molecule type" value="Genomic_DNA"/>
</dbReference>
<keyword evidence="2" id="KW-1003">Cell membrane</keyword>
<evidence type="ECO:0000256" key="6">
    <source>
        <dbReference type="SAM" id="MobiDB-lite"/>
    </source>
</evidence>
<dbReference type="Pfam" id="PF03631">
    <property type="entry name" value="Virul_fac_BrkB"/>
    <property type="match status" value="1"/>
</dbReference>
<comment type="subcellular location">
    <subcellularLocation>
        <location evidence="1">Cell membrane</location>
        <topology evidence="1">Multi-pass membrane protein</topology>
    </subcellularLocation>
</comment>
<protein>
    <submittedName>
        <fullName evidence="8">Uncharacterized protein</fullName>
    </submittedName>
</protein>
<organism evidence="8 9">
    <name type="scientific">Plantactinospora endophytica</name>
    <dbReference type="NCBI Taxonomy" id="673535"/>
    <lineage>
        <taxon>Bacteria</taxon>
        <taxon>Bacillati</taxon>
        <taxon>Actinomycetota</taxon>
        <taxon>Actinomycetes</taxon>
        <taxon>Micromonosporales</taxon>
        <taxon>Micromonosporaceae</taxon>
        <taxon>Plantactinospora</taxon>
    </lineage>
</organism>
<feature type="transmembrane region" description="Helical" evidence="7">
    <location>
        <begin position="158"/>
        <end position="182"/>
    </location>
</feature>
<feature type="region of interest" description="Disordered" evidence="6">
    <location>
        <begin position="310"/>
        <end position="382"/>
    </location>
</feature>
<evidence type="ECO:0000256" key="4">
    <source>
        <dbReference type="ARBA" id="ARBA00022989"/>
    </source>
</evidence>
<proteinExistence type="predicted"/>
<evidence type="ECO:0000256" key="2">
    <source>
        <dbReference type="ARBA" id="ARBA00022475"/>
    </source>
</evidence>
<feature type="compositionally biased region" description="Basic and acidic residues" evidence="6">
    <location>
        <begin position="310"/>
        <end position="331"/>
    </location>
</feature>
<name>A0ABQ4EA34_9ACTN</name>
<feature type="transmembrane region" description="Helical" evidence="7">
    <location>
        <begin position="118"/>
        <end position="138"/>
    </location>
</feature>
<accession>A0ABQ4EA34</accession>
<gene>
    <name evidence="8" type="ORF">Pen02_65190</name>
</gene>
<feature type="transmembrane region" description="Helical" evidence="7">
    <location>
        <begin position="279"/>
        <end position="298"/>
    </location>
</feature>
<evidence type="ECO:0000256" key="3">
    <source>
        <dbReference type="ARBA" id="ARBA00022692"/>
    </source>
</evidence>
<feature type="transmembrane region" description="Helical" evidence="7">
    <location>
        <begin position="236"/>
        <end position="259"/>
    </location>
</feature>
<dbReference type="Proteomes" id="UP000646749">
    <property type="component" value="Unassembled WGS sequence"/>
</dbReference>
<dbReference type="RefSeq" id="WP_239141661.1">
    <property type="nucleotide sequence ID" value="NZ_BONW01000039.1"/>
</dbReference>
<keyword evidence="3 7" id="KW-0812">Transmembrane</keyword>
<keyword evidence="5 7" id="KW-0472">Membrane</keyword>
<reference evidence="8 9" key="1">
    <citation type="submission" date="2021-01" db="EMBL/GenBank/DDBJ databases">
        <title>Whole genome shotgun sequence of Plantactinospora endophytica NBRC 110450.</title>
        <authorList>
            <person name="Komaki H."/>
            <person name="Tamura T."/>
        </authorList>
    </citation>
    <scope>NUCLEOTIDE SEQUENCE [LARGE SCALE GENOMIC DNA]</scope>
    <source>
        <strain evidence="8 9">NBRC 110450</strain>
    </source>
</reference>
<dbReference type="InterPro" id="IPR017039">
    <property type="entry name" value="Virul_fac_BrkB"/>
</dbReference>
<feature type="transmembrane region" description="Helical" evidence="7">
    <location>
        <begin position="54"/>
        <end position="74"/>
    </location>
</feature>
<evidence type="ECO:0000256" key="5">
    <source>
        <dbReference type="ARBA" id="ARBA00023136"/>
    </source>
</evidence>
<evidence type="ECO:0000256" key="1">
    <source>
        <dbReference type="ARBA" id="ARBA00004651"/>
    </source>
</evidence>
<evidence type="ECO:0000256" key="7">
    <source>
        <dbReference type="SAM" id="Phobius"/>
    </source>
</evidence>
<dbReference type="PANTHER" id="PTHR30213:SF0">
    <property type="entry name" value="UPF0761 MEMBRANE PROTEIN YIHY"/>
    <property type="match status" value="1"/>
</dbReference>
<keyword evidence="4 7" id="KW-1133">Transmembrane helix</keyword>
<keyword evidence="9" id="KW-1185">Reference proteome</keyword>
<evidence type="ECO:0000313" key="9">
    <source>
        <dbReference type="Proteomes" id="UP000646749"/>
    </source>
</evidence>
<evidence type="ECO:0000313" key="8">
    <source>
        <dbReference type="EMBL" id="GIG91583.1"/>
    </source>
</evidence>
<dbReference type="PANTHER" id="PTHR30213">
    <property type="entry name" value="INNER MEMBRANE PROTEIN YHJD"/>
    <property type="match status" value="1"/>
</dbReference>
<feature type="transmembrane region" description="Helical" evidence="7">
    <location>
        <begin position="202"/>
        <end position="224"/>
    </location>
</feature>
<sequence length="382" mass="40716">MSSTRLVPETRCMADDELSADDAWHTLRRHGGWHLLRDAFIRFRYGDAFSHSRALALQLCLAVVPFLIALAGLISDLGADEGGLVVADTVIALTPGASDGVVKELLVDSEQTEEAGELALALGLLTGLVALTTTMAQVERGANRIYGVERDRPALWKYTRAAVLALTAGAPALVGFFILVGGGELGRSMGRHYDWWGPSVGLAWDVLRWPLSLGLTVFAVAVLFRHAPRRRQPGLSWLLFGAGFSTALWWLASVLLAGYVSYSDAFGATYGALTGMMALLLWANLTGIALFGGLAFAAQLEALRIGEHEPAEPDRWDPDRDADPEHADPAHADAQTDTNAAARAGGVDDDRAGTLVRGVPAPRTRGKRLTDAVGSGGEPRDG</sequence>